<dbReference type="InterPro" id="IPR023296">
    <property type="entry name" value="Glyco_hydro_beta-prop_sf"/>
</dbReference>
<keyword evidence="4" id="KW-1185">Reference proteome</keyword>
<protein>
    <recommendedName>
        <fullName evidence="5">Exo-alpha-sialidase</fullName>
    </recommendedName>
</protein>
<name>A0ABY7UKV1_9CORY</name>
<evidence type="ECO:0008006" key="5">
    <source>
        <dbReference type="Google" id="ProtNLM"/>
    </source>
</evidence>
<evidence type="ECO:0000256" key="2">
    <source>
        <dbReference type="SAM" id="Phobius"/>
    </source>
</evidence>
<keyword evidence="2" id="KW-0472">Membrane</keyword>
<sequence>MTIDALINRLHPFAPQLAAALMAVLAAIVIAIGLADPAGSSRKAQPAPPPAAATQTPPRTGPFTINDWRAPAPKRLDLPTHDGSGQATHPSVVHIPGGWNGFTYWMAMTPYPHSRDAEEDPDILASNDGHTWQTPPGLTNPIDDAPGSPESFNSDPNLVFDNNQLILTWRRVTPNKKVEFFLSTSTDGVHWLPKTVIATSNVLSQALVKVDGTWRLYAIRPTGEENTLVYWESTEPIPTGKGWGPRMEAQLPSFAPSFEPWHVDIQLVDGEFIGLLTTTEFNKNGVRGFTFLMRSPDGIAWEVADHPLWPVTGRTYDAHYKSGFVAHDSKDTLLLDVYASTLNTSTREWHIGRTTATAR</sequence>
<dbReference type="Gene3D" id="2.115.10.20">
    <property type="entry name" value="Glycosyl hydrolase domain, family 43"/>
    <property type="match status" value="1"/>
</dbReference>
<accession>A0ABY7UKV1</accession>
<evidence type="ECO:0000313" key="4">
    <source>
        <dbReference type="Proteomes" id="UP001218071"/>
    </source>
</evidence>
<reference evidence="3 4" key="1">
    <citation type="submission" date="2020-10" db="EMBL/GenBank/DDBJ databases">
        <title>Complete genome sequence of Corynebacterium jeddahense DSM 45997, type strain of Corynebacterium jeddahense.</title>
        <authorList>
            <person name="Busche T."/>
            <person name="Kalinowski J."/>
            <person name="Ruckert C."/>
        </authorList>
    </citation>
    <scope>NUCLEOTIDE SEQUENCE [LARGE SCALE GENOMIC DNA]</scope>
    <source>
        <strain evidence="3 4">DSM 45997</strain>
    </source>
</reference>
<proteinExistence type="predicted"/>
<feature type="region of interest" description="Disordered" evidence="1">
    <location>
        <begin position="38"/>
        <end position="74"/>
    </location>
</feature>
<dbReference type="Proteomes" id="UP001218071">
    <property type="component" value="Chromosome"/>
</dbReference>
<dbReference type="EMBL" id="CP063194">
    <property type="protein sequence ID" value="WCZ39353.1"/>
    <property type="molecule type" value="Genomic_DNA"/>
</dbReference>
<evidence type="ECO:0000313" key="3">
    <source>
        <dbReference type="EMBL" id="WCZ39353.1"/>
    </source>
</evidence>
<gene>
    <name evidence="3" type="ORF">CJEDD_08820</name>
</gene>
<dbReference type="RefSeq" id="WP_157034533.1">
    <property type="nucleotide sequence ID" value="NZ_CBYN010000139.1"/>
</dbReference>
<feature type="transmembrane region" description="Helical" evidence="2">
    <location>
        <begin position="13"/>
        <end position="35"/>
    </location>
</feature>
<keyword evidence="2" id="KW-1133">Transmembrane helix</keyword>
<organism evidence="3 4">
    <name type="scientific">Corynebacterium jeddahense</name>
    <dbReference type="NCBI Taxonomy" id="1414719"/>
    <lineage>
        <taxon>Bacteria</taxon>
        <taxon>Bacillati</taxon>
        <taxon>Actinomycetota</taxon>
        <taxon>Actinomycetes</taxon>
        <taxon>Mycobacteriales</taxon>
        <taxon>Corynebacteriaceae</taxon>
        <taxon>Corynebacterium</taxon>
    </lineage>
</organism>
<evidence type="ECO:0000256" key="1">
    <source>
        <dbReference type="SAM" id="MobiDB-lite"/>
    </source>
</evidence>
<dbReference type="SUPFAM" id="SSF75005">
    <property type="entry name" value="Arabinanase/levansucrase/invertase"/>
    <property type="match status" value="1"/>
</dbReference>
<keyword evidence="2" id="KW-0812">Transmembrane</keyword>